<dbReference type="PANTHER" id="PTHR43289:SF6">
    <property type="entry name" value="SERINE_THREONINE-PROTEIN KINASE NEKL-3"/>
    <property type="match status" value="1"/>
</dbReference>
<feature type="region of interest" description="Disordered" evidence="7">
    <location>
        <begin position="353"/>
        <end position="373"/>
    </location>
</feature>
<keyword evidence="6" id="KW-0067">ATP-binding</keyword>
<evidence type="ECO:0000313" key="10">
    <source>
        <dbReference type="Proteomes" id="UP000237061"/>
    </source>
</evidence>
<dbReference type="Pfam" id="PF00069">
    <property type="entry name" value="Pkinase"/>
    <property type="match status" value="1"/>
</dbReference>
<sequence>MELEVSSAGAGQPPIVAGFDAVRSLGYGAQGHVWLLAPHTGGPAVAAKIMAAKADGELNGDGAALRHNESYITQELRILMQFSHEHLIPIHGVVSDSHGALVLLMDYAAGGSVGQVVRATGPLTVGETVTVLTPLGQVLAFLHGRGAVHGDVSAGNVLLSAAGKPYLGDFGLGRLLGQGPAAPTGTPGFVCEQDTERNEASDVFGMAALGWFALTGHVPPVARNRLPLTTFVPGVPTELLAALEAGLNEDSKQRPTAAAFAQAVFRSARAEPVALANAVHPSVLPDLLTRQESKARRHRGSWGGKVRTLPLMRPRRTGTADPGLRRWPRGELGVRAGRRLGRLWDGESRVGFRRGAGGHHSGRRGGGGQHGGLGRGKAVAVSLSLAALVLAACGLLLMPHLFSGVEPAHEAGPSLPVVESSQHPSMAWAAALPAEIQRGLGSTEPVEALTALAWARSHALSTADAELLGKINAQGSPALAADAAILADLAELGHSLTGLETRVDQAVLTGPADDARATVQASVTTSSFAEHNAQGTVVHHQDQEQSQNLSIVLIRTDGRWVVERILPVNAKK</sequence>
<proteinExistence type="predicted"/>
<evidence type="ECO:0000256" key="6">
    <source>
        <dbReference type="ARBA" id="ARBA00022840"/>
    </source>
</evidence>
<evidence type="ECO:0000256" key="7">
    <source>
        <dbReference type="SAM" id="MobiDB-lite"/>
    </source>
</evidence>
<dbReference type="PROSITE" id="PS50011">
    <property type="entry name" value="PROTEIN_KINASE_DOM"/>
    <property type="match status" value="1"/>
</dbReference>
<evidence type="ECO:0000256" key="2">
    <source>
        <dbReference type="ARBA" id="ARBA00022527"/>
    </source>
</evidence>
<name>A0A2S3ZVH1_ARTGL</name>
<dbReference type="AlphaFoldDB" id="A0A2S3ZVH1"/>
<dbReference type="GO" id="GO:0004674">
    <property type="term" value="F:protein serine/threonine kinase activity"/>
    <property type="evidence" value="ECO:0007669"/>
    <property type="project" value="UniProtKB-KW"/>
</dbReference>
<dbReference type="RefSeq" id="WP_103466007.1">
    <property type="nucleotide sequence ID" value="NZ_PPXC01000008.1"/>
</dbReference>
<dbReference type="EMBL" id="PPXC01000008">
    <property type="protein sequence ID" value="POH73261.1"/>
    <property type="molecule type" value="Genomic_DNA"/>
</dbReference>
<reference evidence="9 10" key="1">
    <citation type="submission" date="2018-01" db="EMBL/GenBank/DDBJ databases">
        <title>Arthrobacter sp. nov., from glaciers in China.</title>
        <authorList>
            <person name="Liu Q."/>
            <person name="Xin Y.-H."/>
        </authorList>
    </citation>
    <scope>NUCLEOTIDE SEQUENCE [LARGE SCALE GENOMIC DNA]</scope>
    <source>
        <strain evidence="9 10">HLT2-12-2</strain>
    </source>
</reference>
<dbReference type="GO" id="GO:0005524">
    <property type="term" value="F:ATP binding"/>
    <property type="evidence" value="ECO:0007669"/>
    <property type="project" value="UniProtKB-KW"/>
</dbReference>
<evidence type="ECO:0000256" key="3">
    <source>
        <dbReference type="ARBA" id="ARBA00022679"/>
    </source>
</evidence>
<organism evidence="9 10">
    <name type="scientific">Arthrobacter glacialis</name>
    <dbReference type="NCBI Taxonomy" id="1664"/>
    <lineage>
        <taxon>Bacteria</taxon>
        <taxon>Bacillati</taxon>
        <taxon>Actinomycetota</taxon>
        <taxon>Actinomycetes</taxon>
        <taxon>Micrococcales</taxon>
        <taxon>Micrococcaceae</taxon>
        <taxon>Arthrobacter</taxon>
    </lineage>
</organism>
<evidence type="ECO:0000259" key="8">
    <source>
        <dbReference type="PROSITE" id="PS50011"/>
    </source>
</evidence>
<accession>A0A2S3ZVH1</accession>
<protein>
    <recommendedName>
        <fullName evidence="1">non-specific serine/threonine protein kinase</fullName>
        <ecNumber evidence="1">2.7.11.1</ecNumber>
    </recommendedName>
</protein>
<gene>
    <name evidence="9" type="ORF">CVS27_12245</name>
</gene>
<evidence type="ECO:0000256" key="4">
    <source>
        <dbReference type="ARBA" id="ARBA00022741"/>
    </source>
</evidence>
<evidence type="ECO:0000313" key="9">
    <source>
        <dbReference type="EMBL" id="POH73261.1"/>
    </source>
</evidence>
<feature type="compositionally biased region" description="Gly residues" evidence="7">
    <location>
        <begin position="364"/>
        <end position="373"/>
    </location>
</feature>
<feature type="domain" description="Protein kinase" evidence="8">
    <location>
        <begin position="19"/>
        <end position="283"/>
    </location>
</feature>
<comment type="caution">
    <text evidence="9">The sequence shown here is derived from an EMBL/GenBank/DDBJ whole genome shotgun (WGS) entry which is preliminary data.</text>
</comment>
<dbReference type="InterPro" id="IPR011009">
    <property type="entry name" value="Kinase-like_dom_sf"/>
</dbReference>
<evidence type="ECO:0000256" key="1">
    <source>
        <dbReference type="ARBA" id="ARBA00012513"/>
    </source>
</evidence>
<keyword evidence="4" id="KW-0547">Nucleotide-binding</keyword>
<dbReference type="EC" id="2.7.11.1" evidence="1"/>
<dbReference type="InterPro" id="IPR000719">
    <property type="entry name" value="Prot_kinase_dom"/>
</dbReference>
<keyword evidence="2" id="KW-0723">Serine/threonine-protein kinase</keyword>
<evidence type="ECO:0000256" key="5">
    <source>
        <dbReference type="ARBA" id="ARBA00022777"/>
    </source>
</evidence>
<keyword evidence="5" id="KW-0418">Kinase</keyword>
<dbReference type="Proteomes" id="UP000237061">
    <property type="component" value="Unassembled WGS sequence"/>
</dbReference>
<dbReference type="SUPFAM" id="SSF56112">
    <property type="entry name" value="Protein kinase-like (PK-like)"/>
    <property type="match status" value="1"/>
</dbReference>
<dbReference type="PANTHER" id="PTHR43289">
    <property type="entry name" value="MITOGEN-ACTIVATED PROTEIN KINASE KINASE KINASE 20-RELATED"/>
    <property type="match status" value="1"/>
</dbReference>
<dbReference type="Gene3D" id="1.10.510.10">
    <property type="entry name" value="Transferase(Phosphotransferase) domain 1"/>
    <property type="match status" value="1"/>
</dbReference>
<keyword evidence="3" id="KW-0808">Transferase</keyword>
<keyword evidence="10" id="KW-1185">Reference proteome</keyword>